<reference evidence="5" key="1">
    <citation type="submission" date="2023-08" db="EMBL/GenBank/DDBJ databases">
        <title>A de novo genome assembly of Solanum verrucosum Schlechtendal, a Mexican diploid species geographically isolated from the other diploid A-genome species in potato relatives.</title>
        <authorList>
            <person name="Hosaka K."/>
        </authorList>
    </citation>
    <scope>NUCLEOTIDE SEQUENCE</scope>
    <source>
        <tissue evidence="5">Young leaves</tissue>
    </source>
</reference>
<dbReference type="Pfam" id="PF23572">
    <property type="entry name" value="GH3_C"/>
    <property type="match status" value="1"/>
</dbReference>
<dbReference type="Proteomes" id="UP001234989">
    <property type="component" value="Chromosome 10"/>
</dbReference>
<sequence>MSEENKKNLEFIEEVTTNVDEVQRRLLHEILTQNANVEYLQRLNLNGRTDREAFKKVVPVITYEDIQSDINRIANGDRSPILCSQPISEFFTSSGTSGRERKLIPTIEEESGRRSQLYGLMMSVVSRFFPDLGKGKGMYFMFIKSEAKTPGGLLARPMLTSVYKSSLFKNSNSHVSYTSPIEAILCLDSYQSMYSQMLCGLCQNREVVRVGSIFAYAFIRAMRFLEDHWSLICNDIRTGTINNKITDPSVREAVMKILKPDSELADFIEAECSKDSWEGIVTRLWPNTTYVDVVVTGAMSQYIPMLDYYCNSLPLVSTAYASSECFFGINLNPLCKPSEVSYTLIPIVAYFEFLPIHRSNEVIDSISIPTPFNEKDEQQLVDLVDVKIGQEYELVVTTYSGLYRYRVGDVLRVAGYKNNAPQFNFIRRENVILSINLDKTNEFDLQNAVNNAANNLMPFNARVVDYTSYADIATIPGHYVLFWELSANASAPIPPSVLEDCCLTIEESLDSVYRQGRTFDKSIGPLEIRIVETALFEGCCLTIEESLNSIYRQGRTSDKSIGPLEIRIVETGSFDKHMDLSCTSLLGASISQYKTPRCIKFAPHVELLNSRVVSSYFSLVGPKWVPGSKQWNNTD</sequence>
<gene>
    <name evidence="5" type="ORF">MTR67_042226</name>
</gene>
<feature type="domain" description="GH3 middle" evidence="3">
    <location>
        <begin position="342"/>
        <end position="428"/>
    </location>
</feature>
<name>A0AAF0ZRH9_SOLVR</name>
<dbReference type="InterPro" id="IPR055378">
    <property type="entry name" value="GH3_C"/>
</dbReference>
<evidence type="ECO:0000256" key="2">
    <source>
        <dbReference type="ARBA" id="ARBA00022598"/>
    </source>
</evidence>
<evidence type="ECO:0000313" key="5">
    <source>
        <dbReference type="EMBL" id="WMV48841.1"/>
    </source>
</evidence>
<evidence type="ECO:0000256" key="1">
    <source>
        <dbReference type="ARBA" id="ARBA00008068"/>
    </source>
</evidence>
<keyword evidence="6" id="KW-1185">Reference proteome</keyword>
<dbReference type="PANTHER" id="PTHR31901">
    <property type="entry name" value="GH3 DOMAIN-CONTAINING PROTEIN"/>
    <property type="match status" value="1"/>
</dbReference>
<dbReference type="InterPro" id="IPR055377">
    <property type="entry name" value="GH3_M"/>
</dbReference>
<proteinExistence type="inferred from homology"/>
<feature type="domain" description="GH3 C-terminal" evidence="4">
    <location>
        <begin position="444"/>
        <end position="537"/>
    </location>
</feature>
<dbReference type="GO" id="GO:0010279">
    <property type="term" value="F:indole-3-acetic acid amido synthetase activity"/>
    <property type="evidence" value="ECO:0007669"/>
    <property type="project" value="TreeGrafter"/>
</dbReference>
<dbReference type="InterPro" id="IPR004993">
    <property type="entry name" value="GH3"/>
</dbReference>
<protein>
    <recommendedName>
        <fullName evidence="7">Indole-3-acetic acid-amido synthetase GH3.6</fullName>
    </recommendedName>
</protein>
<keyword evidence="2" id="KW-0436">Ligase</keyword>
<evidence type="ECO:0000259" key="3">
    <source>
        <dbReference type="Pfam" id="PF23571"/>
    </source>
</evidence>
<dbReference type="PANTHER" id="PTHR31901:SF89">
    <property type="entry name" value="INDOLE-3-ACETIC ACID-AMIDO SYNTHETASE GH3.6-LIKE"/>
    <property type="match status" value="1"/>
</dbReference>
<accession>A0AAF0ZRH9</accession>
<dbReference type="EMBL" id="CP133621">
    <property type="protein sequence ID" value="WMV48841.1"/>
    <property type="molecule type" value="Genomic_DNA"/>
</dbReference>
<dbReference type="Pfam" id="PF23571">
    <property type="entry name" value="GH3_M"/>
    <property type="match status" value="1"/>
</dbReference>
<evidence type="ECO:0000313" key="6">
    <source>
        <dbReference type="Proteomes" id="UP001234989"/>
    </source>
</evidence>
<evidence type="ECO:0008006" key="7">
    <source>
        <dbReference type="Google" id="ProtNLM"/>
    </source>
</evidence>
<evidence type="ECO:0000259" key="4">
    <source>
        <dbReference type="Pfam" id="PF23572"/>
    </source>
</evidence>
<dbReference type="Pfam" id="PF03321">
    <property type="entry name" value="GH3"/>
    <property type="match status" value="1"/>
</dbReference>
<organism evidence="5 6">
    <name type="scientific">Solanum verrucosum</name>
    <dbReference type="NCBI Taxonomy" id="315347"/>
    <lineage>
        <taxon>Eukaryota</taxon>
        <taxon>Viridiplantae</taxon>
        <taxon>Streptophyta</taxon>
        <taxon>Embryophyta</taxon>
        <taxon>Tracheophyta</taxon>
        <taxon>Spermatophyta</taxon>
        <taxon>Magnoliopsida</taxon>
        <taxon>eudicotyledons</taxon>
        <taxon>Gunneridae</taxon>
        <taxon>Pentapetalae</taxon>
        <taxon>asterids</taxon>
        <taxon>lamiids</taxon>
        <taxon>Solanales</taxon>
        <taxon>Solanaceae</taxon>
        <taxon>Solanoideae</taxon>
        <taxon>Solaneae</taxon>
        <taxon>Solanum</taxon>
    </lineage>
</organism>
<dbReference type="GO" id="GO:0005737">
    <property type="term" value="C:cytoplasm"/>
    <property type="evidence" value="ECO:0007669"/>
    <property type="project" value="TreeGrafter"/>
</dbReference>
<comment type="similarity">
    <text evidence="1">Belongs to the IAA-amido conjugating enzyme family.</text>
</comment>
<dbReference type="AlphaFoldDB" id="A0AAF0ZRH9"/>